<dbReference type="HOGENOM" id="CLU_2386512_0_0_1"/>
<dbReference type="EMBL" id="KN838566">
    <property type="protein sequence ID" value="KIK04767.1"/>
    <property type="molecule type" value="Genomic_DNA"/>
</dbReference>
<evidence type="ECO:0000313" key="2">
    <source>
        <dbReference type="Proteomes" id="UP000054477"/>
    </source>
</evidence>
<reference evidence="1 2" key="1">
    <citation type="submission" date="2014-04" db="EMBL/GenBank/DDBJ databases">
        <authorList>
            <consortium name="DOE Joint Genome Institute"/>
            <person name="Kuo A."/>
            <person name="Kohler A."/>
            <person name="Nagy L.G."/>
            <person name="Floudas D."/>
            <person name="Copeland A."/>
            <person name="Barry K.W."/>
            <person name="Cichocki N."/>
            <person name="Veneault-Fourrey C."/>
            <person name="LaButti K."/>
            <person name="Lindquist E.A."/>
            <person name="Lipzen A."/>
            <person name="Lundell T."/>
            <person name="Morin E."/>
            <person name="Murat C."/>
            <person name="Sun H."/>
            <person name="Tunlid A."/>
            <person name="Henrissat B."/>
            <person name="Grigoriev I.V."/>
            <person name="Hibbett D.S."/>
            <person name="Martin F."/>
            <person name="Nordberg H.P."/>
            <person name="Cantor M.N."/>
            <person name="Hua S.X."/>
        </authorList>
    </citation>
    <scope>NUCLEOTIDE SEQUENCE [LARGE SCALE GENOMIC DNA]</scope>
    <source>
        <strain evidence="1 2">LaAM-08-1</strain>
    </source>
</reference>
<gene>
    <name evidence="1" type="ORF">K443DRAFT_398436</name>
</gene>
<keyword evidence="2" id="KW-1185">Reference proteome</keyword>
<protein>
    <submittedName>
        <fullName evidence="1">Uncharacterized protein</fullName>
    </submittedName>
</protein>
<dbReference type="Proteomes" id="UP000054477">
    <property type="component" value="Unassembled WGS sequence"/>
</dbReference>
<sequence>MDKWREKAVLQLCSPTSNSSSFFYDPKNHWRKQGSVINTDPDANGTLKRDSLIPLSLSSKHFLNEQVQHLIRIARVSRMTWLTGAAAVPRQRMT</sequence>
<accession>A0A0C9Y3U4</accession>
<dbReference type="AlphaFoldDB" id="A0A0C9Y3U4"/>
<proteinExistence type="predicted"/>
<organism evidence="1 2">
    <name type="scientific">Laccaria amethystina LaAM-08-1</name>
    <dbReference type="NCBI Taxonomy" id="1095629"/>
    <lineage>
        <taxon>Eukaryota</taxon>
        <taxon>Fungi</taxon>
        <taxon>Dikarya</taxon>
        <taxon>Basidiomycota</taxon>
        <taxon>Agaricomycotina</taxon>
        <taxon>Agaricomycetes</taxon>
        <taxon>Agaricomycetidae</taxon>
        <taxon>Agaricales</taxon>
        <taxon>Agaricineae</taxon>
        <taxon>Hydnangiaceae</taxon>
        <taxon>Laccaria</taxon>
    </lineage>
</organism>
<reference evidence="2" key="2">
    <citation type="submission" date="2015-01" db="EMBL/GenBank/DDBJ databases">
        <title>Evolutionary Origins and Diversification of the Mycorrhizal Mutualists.</title>
        <authorList>
            <consortium name="DOE Joint Genome Institute"/>
            <consortium name="Mycorrhizal Genomics Consortium"/>
            <person name="Kohler A."/>
            <person name="Kuo A."/>
            <person name="Nagy L.G."/>
            <person name="Floudas D."/>
            <person name="Copeland A."/>
            <person name="Barry K.W."/>
            <person name="Cichocki N."/>
            <person name="Veneault-Fourrey C."/>
            <person name="LaButti K."/>
            <person name="Lindquist E.A."/>
            <person name="Lipzen A."/>
            <person name="Lundell T."/>
            <person name="Morin E."/>
            <person name="Murat C."/>
            <person name="Riley R."/>
            <person name="Ohm R."/>
            <person name="Sun H."/>
            <person name="Tunlid A."/>
            <person name="Henrissat B."/>
            <person name="Grigoriev I.V."/>
            <person name="Hibbett D.S."/>
            <person name="Martin F."/>
        </authorList>
    </citation>
    <scope>NUCLEOTIDE SEQUENCE [LARGE SCALE GENOMIC DNA]</scope>
    <source>
        <strain evidence="2">LaAM-08-1</strain>
    </source>
</reference>
<evidence type="ECO:0000313" key="1">
    <source>
        <dbReference type="EMBL" id="KIK04767.1"/>
    </source>
</evidence>
<name>A0A0C9Y3U4_9AGAR</name>